<dbReference type="EMBL" id="VZZK01000088">
    <property type="protein sequence ID" value="KAB1068516.1"/>
    <property type="molecule type" value="Genomic_DNA"/>
</dbReference>
<reference evidence="1 2" key="1">
    <citation type="submission" date="2019-09" db="EMBL/GenBank/DDBJ databases">
        <title>YIM 48816 draft genome.</title>
        <authorList>
            <person name="Jiang L."/>
        </authorList>
    </citation>
    <scope>NUCLEOTIDE SEQUENCE [LARGE SCALE GENOMIC DNA]</scope>
    <source>
        <strain evidence="1 2">YIM 48816</strain>
    </source>
</reference>
<organism evidence="1 2">
    <name type="scientific">Methylobacterium soli</name>
    <dbReference type="NCBI Taxonomy" id="553447"/>
    <lineage>
        <taxon>Bacteria</taxon>
        <taxon>Pseudomonadati</taxon>
        <taxon>Pseudomonadota</taxon>
        <taxon>Alphaproteobacteria</taxon>
        <taxon>Hyphomicrobiales</taxon>
        <taxon>Methylobacteriaceae</taxon>
        <taxon>Methylobacterium</taxon>
    </lineage>
</organism>
<keyword evidence="2" id="KW-1185">Reference proteome</keyword>
<evidence type="ECO:0000313" key="2">
    <source>
        <dbReference type="Proteomes" id="UP000474159"/>
    </source>
</evidence>
<dbReference type="RefSeq" id="WP_151005870.1">
    <property type="nucleotide sequence ID" value="NZ_BPQY01000534.1"/>
</dbReference>
<evidence type="ECO:0000313" key="1">
    <source>
        <dbReference type="EMBL" id="KAB1068516.1"/>
    </source>
</evidence>
<protein>
    <submittedName>
        <fullName evidence="1">Uncharacterized protein</fullName>
    </submittedName>
</protein>
<dbReference type="AlphaFoldDB" id="A0A6L3SNA9"/>
<name>A0A6L3SNA9_9HYPH</name>
<accession>A0A6L3SNA9</accession>
<proteinExistence type="predicted"/>
<dbReference type="Proteomes" id="UP000474159">
    <property type="component" value="Unassembled WGS sequence"/>
</dbReference>
<sequence length="78" mass="9121">MPDLQQEREHLAQADEHIAEGRRRVTDQVALIARLAQEEQDTTEAWRLLVTLEETLDEWREHRQVILGSIARLDPPAR</sequence>
<gene>
    <name evidence="1" type="ORF">F6X53_31695</name>
</gene>
<dbReference type="OrthoDB" id="8020482at2"/>
<comment type="caution">
    <text evidence="1">The sequence shown here is derived from an EMBL/GenBank/DDBJ whole genome shotgun (WGS) entry which is preliminary data.</text>
</comment>